<keyword evidence="2" id="KW-0663">Pyridoxal phosphate</keyword>
<protein>
    <submittedName>
        <fullName evidence="4">Y4yA family PLP-dependent enzyme</fullName>
    </submittedName>
</protein>
<dbReference type="InterPro" id="IPR029066">
    <property type="entry name" value="PLP-binding_barrel"/>
</dbReference>
<dbReference type="PANTHER" id="PTHR43727:SF2">
    <property type="entry name" value="GROUP IV DECARBOXYLASE"/>
    <property type="match status" value="1"/>
</dbReference>
<accession>A0A4Q6XWM6</accession>
<dbReference type="SUPFAM" id="SSF50621">
    <property type="entry name" value="Alanine racemase C-terminal domain-like"/>
    <property type="match status" value="1"/>
</dbReference>
<evidence type="ECO:0000256" key="2">
    <source>
        <dbReference type="ARBA" id="ARBA00022898"/>
    </source>
</evidence>
<sequence length="477" mass="54582">MIPPVIGYKRHFAKCKKNFMDNTFLPLTPILHPWVQRVIEQPTSLFQAIERQGSPINIHHLSPLKENINAYEKVLNKYQIAHKIFFARKANKCLEIARAVAQTGQGVDTASYRELQQCVEAGIDSEQLVLTAAVKNRKLLELTLQHDIPVVLDNEDELQLAQGVAQKKEKTMEVNIRVGGFFVEDKRLPTRFGFPIDRAIACISDLADKYPNLEYTGLHFHLNGYSVKERVAAIEQSVRVIDELLTYGIQTKSLDIGGGILMNYLQSEQEWLDFHKSLREAVLGTRSELTYQNDALGMVKINDQLYGEPTVYPYFNKLHKAKLLEEILTTRSAIFDVPIHQLFTERALEFRMEPGRSLLDQVGCTVAKVVFRKKDSEGRLLVGLEMNRTQLRSSSADFLVDPIHLPKQQNQKTDDPCYAYLVGSYCLEQELILKRKVYLKSYPEIGDLILFPNTAGYMMHFYESEAHLFELAKNIFV</sequence>
<name>A0A4Q6XWM6_9SPHI</name>
<dbReference type="Pfam" id="PF02784">
    <property type="entry name" value="Orn_Arg_deC_N"/>
    <property type="match status" value="1"/>
</dbReference>
<reference evidence="4 5" key="1">
    <citation type="submission" date="2019-02" db="EMBL/GenBank/DDBJ databases">
        <authorList>
            <person name="Li Y."/>
        </authorList>
    </citation>
    <scope>NUCLEOTIDE SEQUENCE [LARGE SCALE GENOMIC DNA]</scope>
    <source>
        <strain evidence="4 5">30C10-4-7</strain>
    </source>
</reference>
<evidence type="ECO:0000256" key="1">
    <source>
        <dbReference type="ARBA" id="ARBA00001933"/>
    </source>
</evidence>
<comment type="cofactor">
    <cofactor evidence="1">
        <name>pyridoxal 5'-phosphate</name>
        <dbReference type="ChEBI" id="CHEBI:597326"/>
    </cofactor>
</comment>
<proteinExistence type="predicted"/>
<dbReference type="Gene3D" id="3.20.20.10">
    <property type="entry name" value="Alanine racemase"/>
    <property type="match status" value="1"/>
</dbReference>
<evidence type="ECO:0000313" key="5">
    <source>
        <dbReference type="Proteomes" id="UP000292855"/>
    </source>
</evidence>
<feature type="domain" description="Orn/DAP/Arg decarboxylase 2 N-terminal" evidence="3">
    <location>
        <begin position="66"/>
        <end position="276"/>
    </location>
</feature>
<dbReference type="InterPro" id="IPR009006">
    <property type="entry name" value="Ala_racemase/Decarboxylase_C"/>
</dbReference>
<dbReference type="InterPro" id="IPR022653">
    <property type="entry name" value="De-COase2_pyr-phos_BS"/>
</dbReference>
<dbReference type="InterPro" id="IPR022644">
    <property type="entry name" value="De-COase2_N"/>
</dbReference>
<dbReference type="Proteomes" id="UP000292855">
    <property type="component" value="Unassembled WGS sequence"/>
</dbReference>
<dbReference type="EMBL" id="SGIT01000001">
    <property type="protein sequence ID" value="RZF62152.1"/>
    <property type="molecule type" value="Genomic_DNA"/>
</dbReference>
<dbReference type="OrthoDB" id="9802241at2"/>
<dbReference type="GO" id="GO:0008836">
    <property type="term" value="F:diaminopimelate decarboxylase activity"/>
    <property type="evidence" value="ECO:0007669"/>
    <property type="project" value="TreeGrafter"/>
</dbReference>
<dbReference type="AlphaFoldDB" id="A0A4Q6XWM6"/>
<comment type="caution">
    <text evidence="4">The sequence shown here is derived from an EMBL/GenBank/DDBJ whole genome shotgun (WGS) entry which is preliminary data.</text>
</comment>
<dbReference type="SUPFAM" id="SSF51419">
    <property type="entry name" value="PLP-binding barrel"/>
    <property type="match status" value="1"/>
</dbReference>
<dbReference type="GO" id="GO:0009089">
    <property type="term" value="P:lysine biosynthetic process via diaminopimelate"/>
    <property type="evidence" value="ECO:0007669"/>
    <property type="project" value="TreeGrafter"/>
</dbReference>
<dbReference type="PANTHER" id="PTHR43727">
    <property type="entry name" value="DIAMINOPIMELATE DECARBOXYLASE"/>
    <property type="match status" value="1"/>
</dbReference>
<gene>
    <name evidence="4" type="ORF">EWE74_04915</name>
</gene>
<dbReference type="PROSITE" id="PS00878">
    <property type="entry name" value="ODR_DC_2_1"/>
    <property type="match status" value="1"/>
</dbReference>
<evidence type="ECO:0000259" key="3">
    <source>
        <dbReference type="Pfam" id="PF02784"/>
    </source>
</evidence>
<dbReference type="Gene3D" id="2.40.37.10">
    <property type="entry name" value="Lyase, Ornithine Decarboxylase, Chain A, domain 1"/>
    <property type="match status" value="1"/>
</dbReference>
<organism evidence="4 5">
    <name type="scientific">Sphingobacterium corticibacterium</name>
    <dbReference type="NCBI Taxonomy" id="2484746"/>
    <lineage>
        <taxon>Bacteria</taxon>
        <taxon>Pseudomonadati</taxon>
        <taxon>Bacteroidota</taxon>
        <taxon>Sphingobacteriia</taxon>
        <taxon>Sphingobacteriales</taxon>
        <taxon>Sphingobacteriaceae</taxon>
        <taxon>Sphingobacterium</taxon>
    </lineage>
</organism>
<keyword evidence="5" id="KW-1185">Reference proteome</keyword>
<evidence type="ECO:0000313" key="4">
    <source>
        <dbReference type="EMBL" id="RZF62152.1"/>
    </source>
</evidence>